<evidence type="ECO:0000313" key="10">
    <source>
        <dbReference type="EMBL" id="KKS87428.1"/>
    </source>
</evidence>
<dbReference type="GO" id="GO:0016763">
    <property type="term" value="F:pentosyltransferase activity"/>
    <property type="evidence" value="ECO:0007669"/>
    <property type="project" value="TreeGrafter"/>
</dbReference>
<evidence type="ECO:0000256" key="1">
    <source>
        <dbReference type="ARBA" id="ARBA00004651"/>
    </source>
</evidence>
<keyword evidence="5 8" id="KW-0812">Transmembrane</keyword>
<reference evidence="10 11" key="1">
    <citation type="journal article" date="2015" name="Nature">
        <title>rRNA introns, odd ribosomes, and small enigmatic genomes across a large radiation of phyla.</title>
        <authorList>
            <person name="Brown C.T."/>
            <person name="Hug L.A."/>
            <person name="Thomas B.C."/>
            <person name="Sharon I."/>
            <person name="Castelle C.J."/>
            <person name="Singh A."/>
            <person name="Wilkins M.J."/>
            <person name="Williams K.H."/>
            <person name="Banfield J.F."/>
        </authorList>
    </citation>
    <scope>NUCLEOTIDE SEQUENCE [LARGE SCALE GENOMIC DNA]</scope>
</reference>
<evidence type="ECO:0000256" key="5">
    <source>
        <dbReference type="ARBA" id="ARBA00022692"/>
    </source>
</evidence>
<dbReference type="STRING" id="1618446.UV61_C0002G0149"/>
<organism evidence="10 11">
    <name type="scientific">Candidatus Gottesmanbacteria bacterium GW2011_GWB1_43_11</name>
    <dbReference type="NCBI Taxonomy" id="1618446"/>
    <lineage>
        <taxon>Bacteria</taxon>
        <taxon>Candidatus Gottesmaniibacteriota</taxon>
    </lineage>
</organism>
<dbReference type="InterPro" id="IPR038731">
    <property type="entry name" value="RgtA/B/C-like"/>
</dbReference>
<keyword evidence="4" id="KW-0808">Transferase</keyword>
<evidence type="ECO:0000256" key="4">
    <source>
        <dbReference type="ARBA" id="ARBA00022679"/>
    </source>
</evidence>
<dbReference type="PANTHER" id="PTHR33908">
    <property type="entry name" value="MANNOSYLTRANSFERASE YKCB-RELATED"/>
    <property type="match status" value="1"/>
</dbReference>
<keyword evidence="3" id="KW-0328">Glycosyltransferase</keyword>
<protein>
    <recommendedName>
        <fullName evidence="9">Glycosyltransferase RgtA/B/C/D-like domain-containing protein</fullName>
    </recommendedName>
</protein>
<evidence type="ECO:0000256" key="7">
    <source>
        <dbReference type="ARBA" id="ARBA00023136"/>
    </source>
</evidence>
<sequence length="538" mass="62083">MTIQNSKIYLVLILFLAAFLRFYQLGINPPSLDWDEVSLGYNAYSLLKTGKDEFGRAWPISIRSFEDYKPAVYTYLTIPAVAIFGLNEFAVRLPGAILGTLTVLVTYFLVRELFNQKMGFVVTLLLAISPWHLQFSRVAFEASAALFFVVTGCWLFLKGTNRGKWLILSVVFLVLSFYTYHSPRLVVPLILLGWGVYFRHKLWQERRYVGLACGLGLFLLLPFFQEAYAVGRARFTSVTVMNSAGRLDSAISRTEYDLSQGDTLGALLHNRRIVYALAILKGYLDHFNLDFLFFTGDSANRHHAQDMGMLYFWEAPFVIWGMWQLLKKRQAFPVWWWYLMAPSAAAITTGTPHAVRALIYLPTYQIFTALGLIMSYQFFKDKLWSRKKLLNFAKAALLVIVFINVFYYLQMYYIHTPVEVSRDWQYGSKQAVTEIAAWDSQVEKIIMTYSYDQPHTFALFYMAIDPSWYQQQVAGKEVKRDVRSFGKYEFRNIDWEKDEKLHNVLLIGTGNEIPAAAIGLVKEIKFLDGTIAFRIVKR</sequence>
<gene>
    <name evidence="10" type="ORF">UV61_C0002G0149</name>
</gene>
<proteinExistence type="predicted"/>
<evidence type="ECO:0000256" key="2">
    <source>
        <dbReference type="ARBA" id="ARBA00022475"/>
    </source>
</evidence>
<dbReference type="Proteomes" id="UP000034050">
    <property type="component" value="Unassembled WGS sequence"/>
</dbReference>
<evidence type="ECO:0000256" key="8">
    <source>
        <dbReference type="SAM" id="Phobius"/>
    </source>
</evidence>
<keyword evidence="6 8" id="KW-1133">Transmembrane helix</keyword>
<feature type="transmembrane region" description="Helical" evidence="8">
    <location>
        <begin position="7"/>
        <end position="24"/>
    </location>
</feature>
<keyword evidence="2" id="KW-1003">Cell membrane</keyword>
<feature type="transmembrane region" description="Helical" evidence="8">
    <location>
        <begin position="357"/>
        <end position="379"/>
    </location>
</feature>
<keyword evidence="7 8" id="KW-0472">Membrane</keyword>
<comment type="subcellular location">
    <subcellularLocation>
        <location evidence="1">Cell membrane</location>
        <topology evidence="1">Multi-pass membrane protein</topology>
    </subcellularLocation>
</comment>
<feature type="transmembrane region" description="Helical" evidence="8">
    <location>
        <begin position="89"/>
        <end position="110"/>
    </location>
</feature>
<dbReference type="Pfam" id="PF13231">
    <property type="entry name" value="PMT_2"/>
    <property type="match status" value="1"/>
</dbReference>
<dbReference type="AlphaFoldDB" id="A0A0G1FKK5"/>
<comment type="caution">
    <text evidence="10">The sequence shown here is derived from an EMBL/GenBank/DDBJ whole genome shotgun (WGS) entry which is preliminary data.</text>
</comment>
<dbReference type="InterPro" id="IPR050297">
    <property type="entry name" value="LipidA_mod_glycosyltrf_83"/>
</dbReference>
<feature type="transmembrane region" description="Helical" evidence="8">
    <location>
        <begin position="117"/>
        <end position="133"/>
    </location>
</feature>
<feature type="transmembrane region" description="Helical" evidence="8">
    <location>
        <begin position="391"/>
        <end position="409"/>
    </location>
</feature>
<dbReference type="GO" id="GO:0009103">
    <property type="term" value="P:lipopolysaccharide biosynthetic process"/>
    <property type="evidence" value="ECO:0007669"/>
    <property type="project" value="UniProtKB-ARBA"/>
</dbReference>
<dbReference type="EMBL" id="LCFD01000002">
    <property type="protein sequence ID" value="KKS87428.1"/>
    <property type="molecule type" value="Genomic_DNA"/>
</dbReference>
<evidence type="ECO:0000256" key="3">
    <source>
        <dbReference type="ARBA" id="ARBA00022676"/>
    </source>
</evidence>
<dbReference type="GO" id="GO:0005886">
    <property type="term" value="C:plasma membrane"/>
    <property type="evidence" value="ECO:0007669"/>
    <property type="project" value="UniProtKB-SubCell"/>
</dbReference>
<feature type="transmembrane region" description="Helical" evidence="8">
    <location>
        <begin position="164"/>
        <end position="181"/>
    </location>
</feature>
<evidence type="ECO:0000256" key="6">
    <source>
        <dbReference type="ARBA" id="ARBA00022989"/>
    </source>
</evidence>
<feature type="domain" description="Glycosyltransferase RgtA/B/C/D-like" evidence="9">
    <location>
        <begin position="69"/>
        <end position="222"/>
    </location>
</feature>
<evidence type="ECO:0000259" key="9">
    <source>
        <dbReference type="Pfam" id="PF13231"/>
    </source>
</evidence>
<dbReference type="PANTHER" id="PTHR33908:SF11">
    <property type="entry name" value="MEMBRANE PROTEIN"/>
    <property type="match status" value="1"/>
</dbReference>
<feature type="transmembrane region" description="Helical" evidence="8">
    <location>
        <begin position="332"/>
        <end position="351"/>
    </location>
</feature>
<feature type="transmembrane region" description="Helical" evidence="8">
    <location>
        <begin position="208"/>
        <end position="224"/>
    </location>
</feature>
<feature type="transmembrane region" description="Helical" evidence="8">
    <location>
        <begin position="139"/>
        <end position="157"/>
    </location>
</feature>
<evidence type="ECO:0000313" key="11">
    <source>
        <dbReference type="Proteomes" id="UP000034050"/>
    </source>
</evidence>
<name>A0A0G1FKK5_9BACT</name>
<accession>A0A0G1FKK5</accession>